<gene>
    <name evidence="8" type="ORF">M911_13225</name>
</gene>
<dbReference type="Gene3D" id="3.30.750.24">
    <property type="entry name" value="STAS domain"/>
    <property type="match status" value="1"/>
</dbReference>
<dbReference type="RefSeq" id="WP_025282464.1">
    <property type="nucleotide sequence ID" value="NZ_CP007268.1"/>
</dbReference>
<dbReference type="PATRIC" id="fig|1354791.3.peg.3133"/>
<feature type="transmembrane region" description="Helical" evidence="6">
    <location>
        <begin position="340"/>
        <end position="362"/>
    </location>
</feature>
<dbReference type="EMBL" id="CP007268">
    <property type="protein sequence ID" value="AHK79952.1"/>
    <property type="molecule type" value="Genomic_DNA"/>
</dbReference>
<comment type="subcellular location">
    <subcellularLocation>
        <location evidence="1">Membrane</location>
        <topology evidence="1">Multi-pass membrane protein</topology>
    </subcellularLocation>
</comment>
<feature type="transmembrane region" description="Helical" evidence="6">
    <location>
        <begin position="123"/>
        <end position="145"/>
    </location>
</feature>
<feature type="transmembrane region" description="Helical" evidence="6">
    <location>
        <begin position="16"/>
        <end position="37"/>
    </location>
</feature>
<feature type="transmembrane region" description="Helical" evidence="6">
    <location>
        <begin position="374"/>
        <end position="402"/>
    </location>
</feature>
<dbReference type="GO" id="GO:0055085">
    <property type="term" value="P:transmembrane transport"/>
    <property type="evidence" value="ECO:0007669"/>
    <property type="project" value="InterPro"/>
</dbReference>
<dbReference type="OrthoDB" id="9769739at2"/>
<protein>
    <submittedName>
        <fullName evidence="8">Bicarbonate transporter BicA</fullName>
    </submittedName>
</protein>
<dbReference type="KEGG" id="hhc:M911_13225"/>
<dbReference type="AlphaFoldDB" id="W8KSF4"/>
<evidence type="ECO:0000256" key="4">
    <source>
        <dbReference type="ARBA" id="ARBA00023136"/>
    </source>
</evidence>
<dbReference type="GO" id="GO:0016020">
    <property type="term" value="C:membrane"/>
    <property type="evidence" value="ECO:0007669"/>
    <property type="project" value="UniProtKB-SubCell"/>
</dbReference>
<evidence type="ECO:0000256" key="6">
    <source>
        <dbReference type="SAM" id="Phobius"/>
    </source>
</evidence>
<dbReference type="SUPFAM" id="SSF52091">
    <property type="entry name" value="SpoIIaa-like"/>
    <property type="match status" value="1"/>
</dbReference>
<keyword evidence="3 6" id="KW-1133">Transmembrane helix</keyword>
<feature type="domain" description="STAS" evidence="7">
    <location>
        <begin position="448"/>
        <end position="548"/>
    </location>
</feature>
<dbReference type="CDD" id="cd07042">
    <property type="entry name" value="STAS_SulP_like_sulfate_transporter"/>
    <property type="match status" value="1"/>
</dbReference>
<organism evidence="8 9">
    <name type="scientific">Ectothiorhodospira haloalkaliphila</name>
    <dbReference type="NCBI Taxonomy" id="421628"/>
    <lineage>
        <taxon>Bacteria</taxon>
        <taxon>Pseudomonadati</taxon>
        <taxon>Pseudomonadota</taxon>
        <taxon>Gammaproteobacteria</taxon>
        <taxon>Chromatiales</taxon>
        <taxon>Ectothiorhodospiraceae</taxon>
        <taxon>Ectothiorhodospira</taxon>
    </lineage>
</organism>
<evidence type="ECO:0000256" key="3">
    <source>
        <dbReference type="ARBA" id="ARBA00022989"/>
    </source>
</evidence>
<sequence>MQLFNEIRLNNLRGDLFGGVTAAVVALPMALAFGVASGAGAEAGLYGAVLIGLFAALFGGTPTLISEPTGPMTVVFTAVIASLIAADPEQGLAMAFTVVMLTGVFQIAFGAMRLGRYVTMMPYTVVSGFMSGIGIILIILQFPGLLGHATPEGGVLGSLSALPELVRAIDPWELLLAGLTLAVLFLMPARIKRFLPAPLVALVVGTAVAVYWLGNQDLRVIGEIPTGLPQLQLPVFSAAQWQIIVVDALVLALLGSVDALLTSVIASNLTRKNSNSDKELVGQGLGNMASGLFGGLPGAGATMGTVVNIQSGGRTALSGLVRAALLAVVVIWAADLTASIPLAVLAGIAVKVGVDIIDWRFLRRAHRVSLKGAFILYGVIGVTVFVDLIMAVAIGLFVANILTIRRLADVQSEWVCTLPPSREGDDDASDSDITTEERALLALGSGRVKMLHLSGPLVFGAAASIRGQQHKLEAAQAVVVDLSRVPHLGVTTSVALDAALRGLLNRDVPLFVAGARGQPRERLEKLGFGELVGADGWVDERKQALEKALAAINGGGSSGPDEQGPGPQPISGAAPPA</sequence>
<evidence type="ECO:0000256" key="5">
    <source>
        <dbReference type="SAM" id="MobiDB-lite"/>
    </source>
</evidence>
<dbReference type="Pfam" id="PF01740">
    <property type="entry name" value="STAS"/>
    <property type="match status" value="1"/>
</dbReference>
<dbReference type="PANTHER" id="PTHR11814">
    <property type="entry name" value="SULFATE TRANSPORTER"/>
    <property type="match status" value="1"/>
</dbReference>
<evidence type="ECO:0000313" key="8">
    <source>
        <dbReference type="EMBL" id="AHK79952.1"/>
    </source>
</evidence>
<dbReference type="Proteomes" id="UP000019442">
    <property type="component" value="Chromosome"/>
</dbReference>
<dbReference type="InterPro" id="IPR001902">
    <property type="entry name" value="SLC26A/SulP_fam"/>
</dbReference>
<feature type="region of interest" description="Disordered" evidence="5">
    <location>
        <begin position="552"/>
        <end position="577"/>
    </location>
</feature>
<dbReference type="PROSITE" id="PS50801">
    <property type="entry name" value="STAS"/>
    <property type="match status" value="1"/>
</dbReference>
<feature type="transmembrane region" description="Helical" evidence="6">
    <location>
        <begin position="194"/>
        <end position="213"/>
    </location>
</feature>
<dbReference type="Pfam" id="PF00916">
    <property type="entry name" value="Sulfate_transp"/>
    <property type="match status" value="1"/>
</dbReference>
<feature type="transmembrane region" description="Helical" evidence="6">
    <location>
        <begin position="92"/>
        <end position="111"/>
    </location>
</feature>
<feature type="transmembrane region" description="Helical" evidence="6">
    <location>
        <begin position="43"/>
        <end position="61"/>
    </location>
</feature>
<feature type="transmembrane region" description="Helical" evidence="6">
    <location>
        <begin position="241"/>
        <end position="266"/>
    </location>
</feature>
<evidence type="ECO:0000259" key="7">
    <source>
        <dbReference type="PROSITE" id="PS50801"/>
    </source>
</evidence>
<reference evidence="8 9" key="1">
    <citation type="journal article" date="2014" name="J Genomics">
        <title>Draft Genome Sequence of the Extremely Halophilic Phototrophic Purple Sulfur Bacterium Halorhodospira halochloris.</title>
        <authorList>
            <person name="Singh K.S."/>
            <person name="Kirksey J."/>
            <person name="Hoff W.D."/>
            <person name="Deole R."/>
        </authorList>
    </citation>
    <scope>NUCLEOTIDE SEQUENCE [LARGE SCALE GENOMIC DNA]</scope>
    <source>
        <strain evidence="8 9">A</strain>
    </source>
</reference>
<dbReference type="InterPro" id="IPR036513">
    <property type="entry name" value="STAS_dom_sf"/>
</dbReference>
<evidence type="ECO:0000313" key="9">
    <source>
        <dbReference type="Proteomes" id="UP000019442"/>
    </source>
</evidence>
<proteinExistence type="predicted"/>
<keyword evidence="2 6" id="KW-0812">Transmembrane</keyword>
<dbReference type="HOGENOM" id="CLU_003182_13_1_6"/>
<feature type="transmembrane region" description="Helical" evidence="6">
    <location>
        <begin position="165"/>
        <end position="187"/>
    </location>
</feature>
<name>W8KSF4_9GAMM</name>
<reference evidence="9" key="2">
    <citation type="submission" date="2014-02" db="EMBL/GenBank/DDBJ databases">
        <title>Draft Genome Sequence of extremely halophilic bacteria Halorhodospira halochloris.</title>
        <authorList>
            <person name="Singh K.S."/>
        </authorList>
    </citation>
    <scope>NUCLEOTIDE SEQUENCE [LARGE SCALE GENOMIC DNA]</scope>
    <source>
        <strain evidence="9">A</strain>
    </source>
</reference>
<evidence type="ECO:0000256" key="2">
    <source>
        <dbReference type="ARBA" id="ARBA00022692"/>
    </source>
</evidence>
<dbReference type="InterPro" id="IPR011547">
    <property type="entry name" value="SLC26A/SulP_dom"/>
</dbReference>
<keyword evidence="4 6" id="KW-0472">Membrane</keyword>
<accession>W8KSF4</accession>
<evidence type="ECO:0000256" key="1">
    <source>
        <dbReference type="ARBA" id="ARBA00004141"/>
    </source>
</evidence>
<dbReference type="InterPro" id="IPR002645">
    <property type="entry name" value="STAS_dom"/>
</dbReference>
<keyword evidence="9" id="KW-1185">Reference proteome</keyword>